<dbReference type="RefSeq" id="WP_089357818.1">
    <property type="nucleotide sequence ID" value="NZ_FZPD01000005.1"/>
</dbReference>
<dbReference type="Proteomes" id="UP000198393">
    <property type="component" value="Unassembled WGS sequence"/>
</dbReference>
<sequence>MTLNQIKINKQSHLEQPWRVHSLLEDFDIEDVWRVPVKLKQEHSLDLFLNQFMESNEQVTQKGLAGFLFRLRLFLGKIFNWDEKQQIDHLLPGSIRERYAKAENQKFKDLPDPGTGDFIPVYQLEDEYLSEIENKTVHAALHIGRVQIAGGYGIHMAVYVKPKGLFGKAYMKLIQPFRHWIVYPALMKSAKKSWERYYGKVLLVDS</sequence>
<gene>
    <name evidence="1" type="ORF">SAMN05421640_3141</name>
</gene>
<dbReference type="InterPro" id="IPR021295">
    <property type="entry name" value="DUF2867"/>
</dbReference>
<dbReference type="AlphaFoldDB" id="A0A239LCH0"/>
<name>A0A239LCH0_EKHLU</name>
<dbReference type="Pfam" id="PF11066">
    <property type="entry name" value="DUF2867"/>
    <property type="match status" value="1"/>
</dbReference>
<evidence type="ECO:0008006" key="3">
    <source>
        <dbReference type="Google" id="ProtNLM"/>
    </source>
</evidence>
<dbReference type="OrthoDB" id="4551029at2"/>
<evidence type="ECO:0000313" key="1">
    <source>
        <dbReference type="EMBL" id="SNT27990.1"/>
    </source>
</evidence>
<protein>
    <recommendedName>
        <fullName evidence="3">DUF2867 domain-containing protein</fullName>
    </recommendedName>
</protein>
<dbReference type="EMBL" id="FZPD01000005">
    <property type="protein sequence ID" value="SNT27990.1"/>
    <property type="molecule type" value="Genomic_DNA"/>
</dbReference>
<reference evidence="1 2" key="1">
    <citation type="submission" date="2017-06" db="EMBL/GenBank/DDBJ databases">
        <authorList>
            <person name="Kim H.J."/>
            <person name="Triplett B.A."/>
        </authorList>
    </citation>
    <scope>NUCLEOTIDE SEQUENCE [LARGE SCALE GENOMIC DNA]</scope>
    <source>
        <strain evidence="1 2">DSM 19307</strain>
    </source>
</reference>
<organism evidence="1 2">
    <name type="scientific">Ekhidna lutea</name>
    <dbReference type="NCBI Taxonomy" id="447679"/>
    <lineage>
        <taxon>Bacteria</taxon>
        <taxon>Pseudomonadati</taxon>
        <taxon>Bacteroidota</taxon>
        <taxon>Cytophagia</taxon>
        <taxon>Cytophagales</taxon>
        <taxon>Reichenbachiellaceae</taxon>
        <taxon>Ekhidna</taxon>
    </lineage>
</organism>
<proteinExistence type="predicted"/>
<accession>A0A239LCH0</accession>
<keyword evidence="2" id="KW-1185">Reference proteome</keyword>
<evidence type="ECO:0000313" key="2">
    <source>
        <dbReference type="Proteomes" id="UP000198393"/>
    </source>
</evidence>